<keyword evidence="3" id="KW-1185">Reference proteome</keyword>
<evidence type="ECO:0000313" key="3">
    <source>
        <dbReference type="Proteomes" id="UP001177003"/>
    </source>
</evidence>
<reference evidence="2" key="1">
    <citation type="submission" date="2023-04" db="EMBL/GenBank/DDBJ databases">
        <authorList>
            <person name="Vijverberg K."/>
            <person name="Xiong W."/>
            <person name="Schranz E."/>
        </authorList>
    </citation>
    <scope>NUCLEOTIDE SEQUENCE</scope>
</reference>
<evidence type="ECO:0000256" key="1">
    <source>
        <dbReference type="SAM" id="MobiDB-lite"/>
    </source>
</evidence>
<protein>
    <submittedName>
        <fullName evidence="2">Uncharacterized protein</fullName>
    </submittedName>
</protein>
<organism evidence="2 3">
    <name type="scientific">Lactuca saligna</name>
    <name type="common">Willowleaf lettuce</name>
    <dbReference type="NCBI Taxonomy" id="75948"/>
    <lineage>
        <taxon>Eukaryota</taxon>
        <taxon>Viridiplantae</taxon>
        <taxon>Streptophyta</taxon>
        <taxon>Embryophyta</taxon>
        <taxon>Tracheophyta</taxon>
        <taxon>Spermatophyta</taxon>
        <taxon>Magnoliopsida</taxon>
        <taxon>eudicotyledons</taxon>
        <taxon>Gunneridae</taxon>
        <taxon>Pentapetalae</taxon>
        <taxon>asterids</taxon>
        <taxon>campanulids</taxon>
        <taxon>Asterales</taxon>
        <taxon>Asteraceae</taxon>
        <taxon>Cichorioideae</taxon>
        <taxon>Cichorieae</taxon>
        <taxon>Lactucinae</taxon>
        <taxon>Lactuca</taxon>
    </lineage>
</organism>
<accession>A0AA36DZQ7</accession>
<dbReference type="EMBL" id="OX465079">
    <property type="protein sequence ID" value="CAI9276985.1"/>
    <property type="molecule type" value="Genomic_DNA"/>
</dbReference>
<evidence type="ECO:0000313" key="2">
    <source>
        <dbReference type="EMBL" id="CAI9276985.1"/>
    </source>
</evidence>
<gene>
    <name evidence="2" type="ORF">LSALG_LOCUS16939</name>
</gene>
<dbReference type="AlphaFoldDB" id="A0AA36DZQ7"/>
<proteinExistence type="predicted"/>
<feature type="compositionally biased region" description="Acidic residues" evidence="1">
    <location>
        <begin position="1"/>
        <end position="18"/>
    </location>
</feature>
<feature type="region of interest" description="Disordered" evidence="1">
    <location>
        <begin position="1"/>
        <end position="59"/>
    </location>
</feature>
<dbReference type="Proteomes" id="UP001177003">
    <property type="component" value="Chromosome 3"/>
</dbReference>
<name>A0AA36DZQ7_LACSI</name>
<sequence>MSEKEPDSDEDDVSETCEDPQKDNLEEGEFDQNNESEFMAVDDNKQVTDGRQPPTTKRPMEIMRELNSKLIGEYVLSPRIIEPNYSLEIPNT</sequence>